<evidence type="ECO:0000256" key="1">
    <source>
        <dbReference type="ARBA" id="ARBA00005952"/>
    </source>
</evidence>
<dbReference type="OrthoDB" id="9789556at2"/>
<dbReference type="InterPro" id="IPR011605">
    <property type="entry name" value="NusB_fam"/>
</dbReference>
<accession>A0A198UYW7</accession>
<protein>
    <recommendedName>
        <fullName evidence="6">Transcription antitermination protein NusB</fullName>
    </recommendedName>
    <alternativeName>
        <fullName evidence="6">Antitermination factor NusB</fullName>
    </alternativeName>
</protein>
<comment type="caution">
    <text evidence="8">The sequence shown here is derived from an EMBL/GenBank/DDBJ whole genome shotgun (WGS) entry which is preliminary data.</text>
</comment>
<comment type="similarity">
    <text evidence="1 6">Belongs to the NusB family.</text>
</comment>
<dbReference type="GO" id="GO:0003723">
    <property type="term" value="F:RNA binding"/>
    <property type="evidence" value="ECO:0007669"/>
    <property type="project" value="UniProtKB-UniRule"/>
</dbReference>
<evidence type="ECO:0000256" key="2">
    <source>
        <dbReference type="ARBA" id="ARBA00022814"/>
    </source>
</evidence>
<evidence type="ECO:0000313" key="11">
    <source>
        <dbReference type="Proteomes" id="UP000078446"/>
    </source>
</evidence>
<dbReference type="GO" id="GO:0031564">
    <property type="term" value="P:transcription antitermination"/>
    <property type="evidence" value="ECO:0007669"/>
    <property type="project" value="UniProtKB-KW"/>
</dbReference>
<evidence type="ECO:0000259" key="7">
    <source>
        <dbReference type="Pfam" id="PF01029"/>
    </source>
</evidence>
<evidence type="ECO:0000256" key="4">
    <source>
        <dbReference type="ARBA" id="ARBA00023015"/>
    </source>
</evidence>
<dbReference type="EMBL" id="LXHC01000022">
    <property type="protein sequence ID" value="OAU95674.1"/>
    <property type="molecule type" value="Genomic_DNA"/>
</dbReference>
<evidence type="ECO:0000313" key="10">
    <source>
        <dbReference type="Proteomes" id="UP000078228"/>
    </source>
</evidence>
<proteinExistence type="inferred from homology"/>
<dbReference type="Proteomes" id="UP000078446">
    <property type="component" value="Unassembled WGS sequence"/>
</dbReference>
<dbReference type="Proteomes" id="UP000078228">
    <property type="component" value="Unassembled WGS sequence"/>
</dbReference>
<dbReference type="Pfam" id="PF01029">
    <property type="entry name" value="NusB"/>
    <property type="match status" value="1"/>
</dbReference>
<dbReference type="PANTHER" id="PTHR11078:SF3">
    <property type="entry name" value="ANTITERMINATION NUSB DOMAIN-CONTAINING PROTEIN"/>
    <property type="match status" value="1"/>
</dbReference>
<dbReference type="EMBL" id="LXHE01000013">
    <property type="protein sequence ID" value="OAV00533.1"/>
    <property type="molecule type" value="Genomic_DNA"/>
</dbReference>
<feature type="domain" description="NusB/RsmB/TIM44" evidence="7">
    <location>
        <begin position="21"/>
        <end position="159"/>
    </location>
</feature>
<keyword evidence="5 6" id="KW-0804">Transcription</keyword>
<dbReference type="GO" id="GO:0005829">
    <property type="term" value="C:cytosol"/>
    <property type="evidence" value="ECO:0007669"/>
    <property type="project" value="TreeGrafter"/>
</dbReference>
<evidence type="ECO:0000313" key="8">
    <source>
        <dbReference type="EMBL" id="OAU95674.1"/>
    </source>
</evidence>
<dbReference type="PANTHER" id="PTHR11078">
    <property type="entry name" value="N UTILIZATION SUBSTANCE PROTEIN B-RELATED"/>
    <property type="match status" value="1"/>
</dbReference>
<keyword evidence="3 6" id="KW-0694">RNA-binding</keyword>
<name>A0A198UYW7_MORCA</name>
<gene>
    <name evidence="6" type="primary">nusB</name>
    <name evidence="9" type="ORF">AO382_1266</name>
    <name evidence="8" type="ORF">AO384_1280</name>
</gene>
<dbReference type="AlphaFoldDB" id="A0A198UYW7"/>
<keyword evidence="10" id="KW-1185">Reference proteome</keyword>
<keyword evidence="4 6" id="KW-0805">Transcription regulation</keyword>
<dbReference type="InterPro" id="IPR006027">
    <property type="entry name" value="NusB_RsmB_TIM44"/>
</dbReference>
<dbReference type="HAMAP" id="MF_00073">
    <property type="entry name" value="NusB"/>
    <property type="match status" value="1"/>
</dbReference>
<dbReference type="NCBIfam" id="TIGR01951">
    <property type="entry name" value="nusB"/>
    <property type="match status" value="1"/>
</dbReference>
<evidence type="ECO:0000256" key="6">
    <source>
        <dbReference type="HAMAP-Rule" id="MF_00073"/>
    </source>
</evidence>
<dbReference type="Gene3D" id="1.10.940.10">
    <property type="entry name" value="NusB-like"/>
    <property type="match status" value="1"/>
</dbReference>
<organism evidence="8 10">
    <name type="scientific">Moraxella catarrhalis</name>
    <name type="common">Branhamella catarrhalis</name>
    <dbReference type="NCBI Taxonomy" id="480"/>
    <lineage>
        <taxon>Bacteria</taxon>
        <taxon>Pseudomonadati</taxon>
        <taxon>Pseudomonadota</taxon>
        <taxon>Gammaproteobacteria</taxon>
        <taxon>Moraxellales</taxon>
        <taxon>Moraxellaceae</taxon>
        <taxon>Moraxella</taxon>
    </lineage>
</organism>
<evidence type="ECO:0000313" key="9">
    <source>
        <dbReference type="EMBL" id="OAV00533.1"/>
    </source>
</evidence>
<dbReference type="RefSeq" id="WP_064611065.1">
    <property type="nucleotide sequence ID" value="NZ_LXHB01000078.1"/>
</dbReference>
<dbReference type="SUPFAM" id="SSF48013">
    <property type="entry name" value="NusB-like"/>
    <property type="match status" value="1"/>
</dbReference>
<sequence length="180" mass="20276">MTDHDILLAEQGYKTSHTAVRKARRFALQGLYEWLTTDYRLNKIDRALAGGNEPHAIVARTRADNAMHTVHLGYYHEMMRRIPELVDELIADISSHLDRDFGSLDTVEQAILLIGAYELKHSLHIPYKVVLDEAMQLNTHFGATDAHKLINAVLDKYAKQARSLEVNANKGKSSALADTQ</sequence>
<dbReference type="InterPro" id="IPR035926">
    <property type="entry name" value="NusB-like_sf"/>
</dbReference>
<comment type="function">
    <text evidence="6">Involved in transcription antitermination. Required for transcription of ribosomal RNA (rRNA) genes. Binds specifically to the boxA antiterminator sequence of the ribosomal RNA (rrn) operons.</text>
</comment>
<evidence type="ECO:0000256" key="5">
    <source>
        <dbReference type="ARBA" id="ARBA00023163"/>
    </source>
</evidence>
<dbReference type="PATRIC" id="fig|480.236.peg.701"/>
<keyword evidence="2 6" id="KW-0889">Transcription antitermination</keyword>
<reference evidence="10 11" key="1">
    <citation type="journal article" date="2016" name="Genome Biol. Evol.">
        <title>Comparative Genomic Analyses of the Moraxella catarrhalis Serosensitive and Seroresistant Lineages Demonstrate Their Independent Evolution.</title>
        <authorList>
            <person name="Earl J.P."/>
            <person name="de Vries S.P."/>
            <person name="Ahmed A."/>
            <person name="Powell E."/>
            <person name="Schultz M.P."/>
            <person name="Hermans P.W."/>
            <person name="Hill D.J."/>
            <person name="Zhou Z."/>
            <person name="Constantinidou C.I."/>
            <person name="Hu F.Z."/>
            <person name="Bootsma H.J."/>
            <person name="Ehrlich G.D."/>
        </authorList>
    </citation>
    <scope>NUCLEOTIDE SEQUENCE [LARGE SCALE GENOMIC DNA]</scope>
    <source>
        <strain evidence="8 10">Z7542</strain>
        <strain evidence="9 11">Z7574</strain>
    </source>
</reference>
<evidence type="ECO:0000256" key="3">
    <source>
        <dbReference type="ARBA" id="ARBA00022884"/>
    </source>
</evidence>
<dbReference type="GO" id="GO:0006353">
    <property type="term" value="P:DNA-templated transcription termination"/>
    <property type="evidence" value="ECO:0007669"/>
    <property type="project" value="UniProtKB-UniRule"/>
</dbReference>